<protein>
    <recommendedName>
        <fullName evidence="2">F-box domain-containing protein</fullName>
    </recommendedName>
</protein>
<keyword evidence="4" id="KW-1185">Reference proteome</keyword>
<dbReference type="SMART" id="SM00256">
    <property type="entry name" value="FBOX"/>
    <property type="match status" value="1"/>
</dbReference>
<reference evidence="3" key="1">
    <citation type="journal article" date="2018" name="DNA Res.">
        <title>Multiple hybrid de novo genome assembly of finger millet, an orphan allotetraploid crop.</title>
        <authorList>
            <person name="Hatakeyama M."/>
            <person name="Aluri S."/>
            <person name="Balachadran M.T."/>
            <person name="Sivarajan S.R."/>
            <person name="Patrignani A."/>
            <person name="Gruter S."/>
            <person name="Poveda L."/>
            <person name="Shimizu-Inatsugi R."/>
            <person name="Baeten J."/>
            <person name="Francoijs K.J."/>
            <person name="Nataraja K.N."/>
            <person name="Reddy Y.A.N."/>
            <person name="Phadnis S."/>
            <person name="Ravikumar R.L."/>
            <person name="Schlapbach R."/>
            <person name="Sreeman S.M."/>
            <person name="Shimizu K.K."/>
        </authorList>
    </citation>
    <scope>NUCLEOTIDE SEQUENCE</scope>
</reference>
<dbReference type="PANTHER" id="PTHR33110:SF71">
    <property type="entry name" value="F-BOX_KELCH-REPEAT PROTEIN"/>
    <property type="match status" value="1"/>
</dbReference>
<dbReference type="CDD" id="cd09917">
    <property type="entry name" value="F-box_SF"/>
    <property type="match status" value="1"/>
</dbReference>
<dbReference type="InterPro" id="IPR001810">
    <property type="entry name" value="F-box_dom"/>
</dbReference>
<dbReference type="AlphaFoldDB" id="A0AAV5C801"/>
<dbReference type="InterPro" id="IPR005174">
    <property type="entry name" value="KIB1-4_b-propeller"/>
</dbReference>
<evidence type="ECO:0000256" key="1">
    <source>
        <dbReference type="SAM" id="MobiDB-lite"/>
    </source>
</evidence>
<sequence>MAQAGHPQSWSDLPTELAGLVLSRLPAYSDRVRFGAVCRHWNFSFSSMKRCLPKPLPCLACPDGTFFCLPRSESCQFPGTTSYHSSCGEWLLFLHDGACYLKDPFSKITLTLPNLSSLCPIDEPVEIINGPVSSEDEVPPESLNMDADMLIDKVIVCSELIVAATVKIGPHKTVALCRPGDDSWLVSRLGSKVTLFDMIYEGKLYVLDESRDLLVIIVGEDDDNGTLSISRIECLIENETLSFSLTHNGVSYLQYFLVECNGAVLLLSRTIYGVPSDGDSECTPIKPVGVGFEVFKADFRSARWEDVTSIGDDVVLFVSKSYSQSVSVSQYKVKGNCIWFLDDGNCSWFWKDLVSSCAIYDMSDEGTYSASSPNGSFKSEKAPVTWLAPH</sequence>
<dbReference type="Pfam" id="PF12937">
    <property type="entry name" value="F-box-like"/>
    <property type="match status" value="1"/>
</dbReference>
<proteinExistence type="predicted"/>
<evidence type="ECO:0000313" key="4">
    <source>
        <dbReference type="Proteomes" id="UP001054889"/>
    </source>
</evidence>
<reference evidence="3" key="2">
    <citation type="submission" date="2021-12" db="EMBL/GenBank/DDBJ databases">
        <title>Resequencing data analysis of finger millet.</title>
        <authorList>
            <person name="Hatakeyama M."/>
            <person name="Aluri S."/>
            <person name="Balachadran M.T."/>
            <person name="Sivarajan S.R."/>
            <person name="Poveda L."/>
            <person name="Shimizu-Inatsugi R."/>
            <person name="Schlapbach R."/>
            <person name="Sreeman S.M."/>
            <person name="Shimizu K.K."/>
        </authorList>
    </citation>
    <scope>NUCLEOTIDE SEQUENCE</scope>
</reference>
<name>A0AAV5C801_ELECO</name>
<evidence type="ECO:0000259" key="2">
    <source>
        <dbReference type="SMART" id="SM00256"/>
    </source>
</evidence>
<feature type="domain" description="F-box" evidence="2">
    <location>
        <begin position="13"/>
        <end position="54"/>
    </location>
</feature>
<dbReference type="SUPFAM" id="SSF81383">
    <property type="entry name" value="F-box domain"/>
    <property type="match status" value="1"/>
</dbReference>
<accession>A0AAV5C801</accession>
<comment type="caution">
    <text evidence="3">The sequence shown here is derived from an EMBL/GenBank/DDBJ whole genome shotgun (WGS) entry which is preliminary data.</text>
</comment>
<dbReference type="EMBL" id="BQKI01000005">
    <property type="protein sequence ID" value="GJM94346.1"/>
    <property type="molecule type" value="Genomic_DNA"/>
</dbReference>
<dbReference type="InterPro" id="IPR036047">
    <property type="entry name" value="F-box-like_dom_sf"/>
</dbReference>
<feature type="compositionally biased region" description="Polar residues" evidence="1">
    <location>
        <begin position="367"/>
        <end position="377"/>
    </location>
</feature>
<dbReference type="Pfam" id="PF03478">
    <property type="entry name" value="Beta-prop_KIB1-4"/>
    <property type="match status" value="1"/>
</dbReference>
<dbReference type="PANTHER" id="PTHR33110">
    <property type="entry name" value="F-BOX/KELCH-REPEAT PROTEIN-RELATED"/>
    <property type="match status" value="1"/>
</dbReference>
<organism evidence="3 4">
    <name type="scientific">Eleusine coracana subsp. coracana</name>
    <dbReference type="NCBI Taxonomy" id="191504"/>
    <lineage>
        <taxon>Eukaryota</taxon>
        <taxon>Viridiplantae</taxon>
        <taxon>Streptophyta</taxon>
        <taxon>Embryophyta</taxon>
        <taxon>Tracheophyta</taxon>
        <taxon>Spermatophyta</taxon>
        <taxon>Magnoliopsida</taxon>
        <taxon>Liliopsida</taxon>
        <taxon>Poales</taxon>
        <taxon>Poaceae</taxon>
        <taxon>PACMAD clade</taxon>
        <taxon>Chloridoideae</taxon>
        <taxon>Cynodonteae</taxon>
        <taxon>Eleusininae</taxon>
        <taxon>Eleusine</taxon>
    </lineage>
</organism>
<evidence type="ECO:0000313" key="3">
    <source>
        <dbReference type="EMBL" id="GJM94346.1"/>
    </source>
</evidence>
<dbReference type="Gene3D" id="1.20.1280.50">
    <property type="match status" value="1"/>
</dbReference>
<gene>
    <name evidence="3" type="primary">ga10985</name>
    <name evidence="3" type="ORF">PR202_ga10985</name>
</gene>
<feature type="region of interest" description="Disordered" evidence="1">
    <location>
        <begin position="367"/>
        <end position="390"/>
    </location>
</feature>
<dbReference type="Proteomes" id="UP001054889">
    <property type="component" value="Unassembled WGS sequence"/>
</dbReference>